<dbReference type="SUPFAM" id="SSF53756">
    <property type="entry name" value="UDP-Glycosyltransferase/glycogen phosphorylase"/>
    <property type="match status" value="1"/>
</dbReference>
<reference evidence="7 8" key="1">
    <citation type="submission" date="2018-07" db="EMBL/GenBank/DDBJ databases">
        <title>The genomes of Aspergillus section Nigri reveals drivers in fungal speciation.</title>
        <authorList>
            <consortium name="DOE Joint Genome Institute"/>
            <person name="Vesth T.C."/>
            <person name="Nybo J."/>
            <person name="Theobald S."/>
            <person name="Brandl J."/>
            <person name="Frisvad J.C."/>
            <person name="Nielsen K.F."/>
            <person name="Lyhne E.K."/>
            <person name="Kogle M.E."/>
            <person name="Kuo A."/>
            <person name="Riley R."/>
            <person name="Clum A."/>
            <person name="Nolan M."/>
            <person name="Lipzen A."/>
            <person name="Salamov A."/>
            <person name="Henrissat B."/>
            <person name="Wiebenga A."/>
            <person name="De vries R.P."/>
            <person name="Grigoriev I.V."/>
            <person name="Mortensen U.H."/>
            <person name="Andersen M.R."/>
            <person name="Baker S.E."/>
        </authorList>
    </citation>
    <scope>NUCLEOTIDE SEQUENCE [LARGE SCALE GENOMIC DNA]</scope>
    <source>
        <strain evidence="7 8">CBS 139.54b</strain>
    </source>
</reference>
<dbReference type="InterPro" id="IPR002213">
    <property type="entry name" value="UDP_glucos_trans"/>
</dbReference>
<evidence type="ECO:0000256" key="1">
    <source>
        <dbReference type="ARBA" id="ARBA00004184"/>
    </source>
</evidence>
<dbReference type="GeneID" id="38141465"/>
<evidence type="ECO:0000256" key="2">
    <source>
        <dbReference type="ARBA" id="ARBA00022679"/>
    </source>
</evidence>
<dbReference type="InterPro" id="IPR010610">
    <property type="entry name" value="EryCIII-like_C"/>
</dbReference>
<comment type="subcellular location">
    <subcellularLocation>
        <location evidence="1">Endomembrane system</location>
        <topology evidence="1">Peripheral membrane protein</topology>
    </subcellularLocation>
</comment>
<keyword evidence="3" id="KW-0443">Lipid metabolism</keyword>
<dbReference type="GO" id="GO:0005975">
    <property type="term" value="P:carbohydrate metabolic process"/>
    <property type="evidence" value="ECO:0007669"/>
    <property type="project" value="InterPro"/>
</dbReference>
<dbReference type="EMBL" id="KZ852045">
    <property type="protein sequence ID" value="RDH33823.1"/>
    <property type="molecule type" value="Genomic_DNA"/>
</dbReference>
<dbReference type="Gene3D" id="3.40.50.2000">
    <property type="entry name" value="Glycogen Phosphorylase B"/>
    <property type="match status" value="2"/>
</dbReference>
<organism evidence="7 8">
    <name type="scientific">Aspergillus welwitschiae</name>
    <dbReference type="NCBI Taxonomy" id="1341132"/>
    <lineage>
        <taxon>Eukaryota</taxon>
        <taxon>Fungi</taxon>
        <taxon>Dikarya</taxon>
        <taxon>Ascomycota</taxon>
        <taxon>Pezizomycotina</taxon>
        <taxon>Eurotiomycetes</taxon>
        <taxon>Eurotiomycetidae</taxon>
        <taxon>Eurotiales</taxon>
        <taxon>Aspergillaceae</taxon>
        <taxon>Aspergillus</taxon>
        <taxon>Aspergillus subgen. Circumdati</taxon>
    </lineage>
</organism>
<dbReference type="CDD" id="cd03784">
    <property type="entry name" value="GT1_Gtf-like"/>
    <property type="match status" value="1"/>
</dbReference>
<dbReference type="PANTHER" id="PTHR48050">
    <property type="entry name" value="STEROL 3-BETA-GLUCOSYLTRANSFERASE"/>
    <property type="match status" value="1"/>
</dbReference>
<dbReference type="RefSeq" id="XP_026626845.1">
    <property type="nucleotide sequence ID" value="XM_026773109.1"/>
</dbReference>
<accession>A0A3F3Q3R3</accession>
<dbReference type="InterPro" id="IPR050426">
    <property type="entry name" value="Glycosyltransferase_28"/>
</dbReference>
<dbReference type="InterPro" id="IPR004276">
    <property type="entry name" value="GlycoTrans_28_N"/>
</dbReference>
<evidence type="ECO:0000259" key="5">
    <source>
        <dbReference type="Pfam" id="PF03033"/>
    </source>
</evidence>
<dbReference type="GO" id="GO:0006629">
    <property type="term" value="P:lipid metabolic process"/>
    <property type="evidence" value="ECO:0007669"/>
    <property type="project" value="UniProtKB-KW"/>
</dbReference>
<gene>
    <name evidence="7" type="ORF">BDQ94DRAFT_178342</name>
</gene>
<keyword evidence="2" id="KW-0808">Transferase</keyword>
<dbReference type="Pfam" id="PF06722">
    <property type="entry name" value="EryCIII-like_C"/>
    <property type="match status" value="1"/>
</dbReference>
<dbReference type="Pfam" id="PF03033">
    <property type="entry name" value="Glyco_transf_28"/>
    <property type="match status" value="1"/>
</dbReference>
<protein>
    <submittedName>
        <fullName evidence="7">Uncharacterized protein</fullName>
    </submittedName>
</protein>
<keyword evidence="8" id="KW-1185">Reference proteome</keyword>
<dbReference type="STRING" id="1341132.A0A3F3Q3R3"/>
<evidence type="ECO:0000256" key="3">
    <source>
        <dbReference type="ARBA" id="ARBA00023098"/>
    </source>
</evidence>
<evidence type="ECO:0000313" key="8">
    <source>
        <dbReference type="Proteomes" id="UP000253729"/>
    </source>
</evidence>
<evidence type="ECO:0000256" key="4">
    <source>
        <dbReference type="SAM" id="MobiDB-lite"/>
    </source>
</evidence>
<evidence type="ECO:0000313" key="7">
    <source>
        <dbReference type="EMBL" id="RDH33823.1"/>
    </source>
</evidence>
<dbReference type="GO" id="GO:0016906">
    <property type="term" value="F:sterol 3-beta-glucosyltransferase activity"/>
    <property type="evidence" value="ECO:0007669"/>
    <property type="project" value="UniProtKB-ARBA"/>
</dbReference>
<dbReference type="Proteomes" id="UP000253729">
    <property type="component" value="Unassembled WGS sequence"/>
</dbReference>
<feature type="domain" description="Erythromycin biosynthesis protein CIII-like C-terminal" evidence="6">
    <location>
        <begin position="435"/>
        <end position="520"/>
    </location>
</feature>
<dbReference type="PANTHER" id="PTHR48050:SF13">
    <property type="entry name" value="STEROL 3-BETA-GLUCOSYLTRANSFERASE UGT80A2"/>
    <property type="match status" value="1"/>
</dbReference>
<sequence length="815" mass="90129">MSNNKEVEVLDNCHENDGCFDDPPPAYSSARNSCVSSEISLFTIEPDFAPEFTNDTRDLGNYCAADEDEKLSLSPDLASRTSAFIQAFMRPKVQARLVSVGLDEKESQHSAQTAQTRENIKPPPLDIVLMVVEESIRPFLAVAKQLSRDSHRVRIAAAASCEHLVRSQGLDFFAITYDHELPQSMHNMGGSQPSDSAQTRRQYLRSIQESYYEVYHRCWRACIAPFDGDRRPFLADAIIANPMARAHIHCAERLSIPLHIMSALPQSPTRAFPHPHARVNPYDGVDQSTANVLSYAIVEESTWNVILKPINQFRQQVLGLMSISPVTAGRLVTDHEIPHTYFCSKVLVPRPNDWSSNHGISGYLFEQRDLSFTPRKELHHFLASGPAPIYIMLPENSIKNIYHLAPMIQDAILKNGYRALLSRECRRLGELLNSDNVLVTQSVPFEWLLPRVAVIVHNGSQASTQLALQYGKPSVIIAPTENYLSTAQTIARIGAGASPLMSRTLTSEGLAQAITFCLRTDVQQSTQAIQRQVEEEAGLENAIRSFYRYFPSQVQTCGITKQCLAMYQIWNKPSLLISSEAAAVLVQENRIKVTDIVLINRCIYKSQAEDSASSDSTAKEYWNGFTNAAKDIVSASDLISMISGRQKDSPIDDERKVKRTVARDVGVGTAKFFGHIALLPFTSTALVVNTVTYGVKSVKKHQARGGKREEADVAASYDLSGDDDFNAAASKRSGAGSLGEGLGPNTMQRGNSNTGITADIEGRIGTSATPTVSQIHLKNEEHLEAICRRHLDRGFKSPRISDTGFREMVLSAFDV</sequence>
<dbReference type="AlphaFoldDB" id="A0A3F3Q3R3"/>
<feature type="region of interest" description="Disordered" evidence="4">
    <location>
        <begin position="730"/>
        <end position="751"/>
    </location>
</feature>
<dbReference type="GO" id="GO:0012505">
    <property type="term" value="C:endomembrane system"/>
    <property type="evidence" value="ECO:0007669"/>
    <property type="project" value="UniProtKB-SubCell"/>
</dbReference>
<evidence type="ECO:0000259" key="6">
    <source>
        <dbReference type="Pfam" id="PF06722"/>
    </source>
</evidence>
<feature type="domain" description="Glycosyltransferase family 28 N-terminal" evidence="5">
    <location>
        <begin position="136"/>
        <end position="273"/>
    </location>
</feature>
<name>A0A3F3Q3R3_9EURO</name>
<proteinExistence type="predicted"/>